<dbReference type="OMA" id="WERHAGV"/>
<feature type="compositionally biased region" description="Pro residues" evidence="1">
    <location>
        <begin position="95"/>
        <end position="105"/>
    </location>
</feature>
<dbReference type="OrthoDB" id="1925896at2759"/>
<accession>A0A1D6IU60</accession>
<dbReference type="PANTHER" id="PTHR33696">
    <property type="entry name" value="T22J18.15-RELATED"/>
    <property type="match status" value="1"/>
</dbReference>
<feature type="region of interest" description="Disordered" evidence="1">
    <location>
        <begin position="76"/>
        <end position="125"/>
    </location>
</feature>
<sequence>MRASQHHAPPQPLPLPPPPLSLPSPSAAPRRGRHSSTHSSSSSSSSCISGPSPSSAPFPHASTTSSLVPFSWERHAGVPKNSSRHPWRAASPTCTPLPPPPPLRPAPRRRRAKAPATSSSDAKEDPFVAAFAECTRDDDYAADVDGDSNKLAPVPAKKAAVVSPGRAERRRWMAGGGGLVAFLDMHGCKSAMDVVVADGTFQPRAGSSLLRIIDPRPRRPGEPQPQAK</sequence>
<dbReference type="PANTHER" id="PTHR33696:SF8">
    <property type="match status" value="1"/>
</dbReference>
<reference evidence="2" key="1">
    <citation type="submission" date="2015-12" db="EMBL/GenBank/DDBJ databases">
        <title>Update maize B73 reference genome by single molecule sequencing technologies.</title>
        <authorList>
            <consortium name="Maize Genome Sequencing Project"/>
            <person name="Ware D."/>
        </authorList>
    </citation>
    <scope>NUCLEOTIDE SEQUENCE</scope>
    <source>
        <tissue evidence="2">Seedling</tissue>
    </source>
</reference>
<name>A0A1D6IU60_MAIZE</name>
<feature type="compositionally biased region" description="Low complexity" evidence="1">
    <location>
        <begin position="37"/>
        <end position="64"/>
    </location>
</feature>
<dbReference type="InParanoid" id="A0A1D6IU60"/>
<evidence type="ECO:0000313" key="2">
    <source>
        <dbReference type="EMBL" id="AQK39580.1"/>
    </source>
</evidence>
<feature type="compositionally biased region" description="Pro residues" evidence="1">
    <location>
        <begin position="9"/>
        <end position="22"/>
    </location>
</feature>
<dbReference type="KEGG" id="zma:103640845"/>
<proteinExistence type="predicted"/>
<dbReference type="EMBL" id="CM000786">
    <property type="protein sequence ID" value="AQK39580.1"/>
    <property type="molecule type" value="Genomic_DNA"/>
</dbReference>
<feature type="region of interest" description="Disordered" evidence="1">
    <location>
        <begin position="207"/>
        <end position="228"/>
    </location>
</feature>
<dbReference type="AlphaFoldDB" id="A0A1D6IU60"/>
<gene>
    <name evidence="2" type="ORF">ZEAMMB73_Zm00001d023569</name>
</gene>
<feature type="region of interest" description="Disordered" evidence="1">
    <location>
        <begin position="1"/>
        <end position="64"/>
    </location>
</feature>
<protein>
    <submittedName>
        <fullName evidence="2">Uncharacterized protein</fullName>
    </submittedName>
</protein>
<evidence type="ECO:0000256" key="1">
    <source>
        <dbReference type="SAM" id="MobiDB-lite"/>
    </source>
</evidence>
<organism evidence="2">
    <name type="scientific">Zea mays</name>
    <name type="common">Maize</name>
    <dbReference type="NCBI Taxonomy" id="4577"/>
    <lineage>
        <taxon>Eukaryota</taxon>
        <taxon>Viridiplantae</taxon>
        <taxon>Streptophyta</taxon>
        <taxon>Embryophyta</taxon>
        <taxon>Tracheophyta</taxon>
        <taxon>Spermatophyta</taxon>
        <taxon>Magnoliopsida</taxon>
        <taxon>Liliopsida</taxon>
        <taxon>Poales</taxon>
        <taxon>Poaceae</taxon>
        <taxon>PACMAD clade</taxon>
        <taxon>Panicoideae</taxon>
        <taxon>Andropogonodae</taxon>
        <taxon>Andropogoneae</taxon>
        <taxon>Tripsacinae</taxon>
        <taxon>Zea</taxon>
    </lineage>
</organism>